<name>A0A9Q1CF99_HOLLE</name>
<evidence type="ECO:0000313" key="4">
    <source>
        <dbReference type="EMBL" id="KAJ8043855.1"/>
    </source>
</evidence>
<dbReference type="Pfam" id="PF13359">
    <property type="entry name" value="DDE_Tnp_4"/>
    <property type="match status" value="1"/>
</dbReference>
<reference evidence="4" key="1">
    <citation type="submission" date="2021-10" db="EMBL/GenBank/DDBJ databases">
        <title>Tropical sea cucumber genome reveals ecological adaptation and Cuvierian tubules defense mechanism.</title>
        <authorList>
            <person name="Chen T."/>
        </authorList>
    </citation>
    <scope>NUCLEOTIDE SEQUENCE</scope>
    <source>
        <strain evidence="4">Nanhai2018</strain>
        <tissue evidence="4">Muscle</tissue>
    </source>
</reference>
<dbReference type="InterPro" id="IPR027806">
    <property type="entry name" value="HARBI1_dom"/>
</dbReference>
<dbReference type="EMBL" id="JAIZAY010000004">
    <property type="protein sequence ID" value="KAJ8043855.1"/>
    <property type="molecule type" value="Genomic_DNA"/>
</dbReference>
<sequence>MEGKHVVIESPINSGSVYYNYKGTFSIVLMALVDSEYSILYMDVGCNGRVSD</sequence>
<evidence type="ECO:0000259" key="3">
    <source>
        <dbReference type="Pfam" id="PF13359"/>
    </source>
</evidence>
<gene>
    <name evidence="4" type="ORF">HOLleu_11139</name>
</gene>
<proteinExistence type="predicted"/>
<feature type="domain" description="DDE Tnp4" evidence="3">
    <location>
        <begin position="2"/>
        <end position="52"/>
    </location>
</feature>
<organism evidence="4 5">
    <name type="scientific">Holothuria leucospilota</name>
    <name type="common">Black long sea cucumber</name>
    <name type="synonym">Mertensiothuria leucospilota</name>
    <dbReference type="NCBI Taxonomy" id="206669"/>
    <lineage>
        <taxon>Eukaryota</taxon>
        <taxon>Metazoa</taxon>
        <taxon>Echinodermata</taxon>
        <taxon>Eleutherozoa</taxon>
        <taxon>Echinozoa</taxon>
        <taxon>Holothuroidea</taxon>
        <taxon>Aspidochirotacea</taxon>
        <taxon>Aspidochirotida</taxon>
        <taxon>Holothuriidae</taxon>
        <taxon>Holothuria</taxon>
    </lineage>
</organism>
<evidence type="ECO:0000256" key="1">
    <source>
        <dbReference type="ARBA" id="ARBA00001968"/>
    </source>
</evidence>
<evidence type="ECO:0000256" key="2">
    <source>
        <dbReference type="ARBA" id="ARBA00022723"/>
    </source>
</evidence>
<dbReference type="AlphaFoldDB" id="A0A9Q1CF99"/>
<comment type="caution">
    <text evidence="4">The sequence shown here is derived from an EMBL/GenBank/DDBJ whole genome shotgun (WGS) entry which is preliminary data.</text>
</comment>
<keyword evidence="5" id="KW-1185">Reference proteome</keyword>
<evidence type="ECO:0000313" key="5">
    <source>
        <dbReference type="Proteomes" id="UP001152320"/>
    </source>
</evidence>
<dbReference type="GO" id="GO:0046872">
    <property type="term" value="F:metal ion binding"/>
    <property type="evidence" value="ECO:0007669"/>
    <property type="project" value="UniProtKB-KW"/>
</dbReference>
<keyword evidence="2" id="KW-0479">Metal-binding</keyword>
<dbReference type="OrthoDB" id="6627079at2759"/>
<accession>A0A9Q1CF99</accession>
<dbReference type="Proteomes" id="UP001152320">
    <property type="component" value="Chromosome 4"/>
</dbReference>
<protein>
    <recommendedName>
        <fullName evidence="3">DDE Tnp4 domain-containing protein</fullName>
    </recommendedName>
</protein>
<comment type="cofactor">
    <cofactor evidence="1">
        <name>a divalent metal cation</name>
        <dbReference type="ChEBI" id="CHEBI:60240"/>
    </cofactor>
</comment>